<feature type="compositionally biased region" description="Basic and acidic residues" evidence="1">
    <location>
        <begin position="57"/>
        <end position="71"/>
    </location>
</feature>
<protein>
    <submittedName>
        <fullName evidence="2">Uncharacterized protein</fullName>
    </submittedName>
</protein>
<reference evidence="2 3" key="1">
    <citation type="submission" date="2020-06" db="EMBL/GenBank/DDBJ databases">
        <authorList>
            <person name="Li R."/>
            <person name="Bekaert M."/>
        </authorList>
    </citation>
    <scope>NUCLEOTIDE SEQUENCE [LARGE SCALE GENOMIC DNA]</scope>
    <source>
        <strain evidence="3">wild</strain>
    </source>
</reference>
<feature type="compositionally biased region" description="Basic residues" evidence="1">
    <location>
        <begin position="17"/>
        <end position="26"/>
    </location>
</feature>
<feature type="region of interest" description="Disordered" evidence="1">
    <location>
        <begin position="1"/>
        <end position="74"/>
    </location>
</feature>
<organism evidence="2 3">
    <name type="scientific">Mytilus coruscus</name>
    <name type="common">Sea mussel</name>
    <dbReference type="NCBI Taxonomy" id="42192"/>
    <lineage>
        <taxon>Eukaryota</taxon>
        <taxon>Metazoa</taxon>
        <taxon>Spiralia</taxon>
        <taxon>Lophotrochozoa</taxon>
        <taxon>Mollusca</taxon>
        <taxon>Bivalvia</taxon>
        <taxon>Autobranchia</taxon>
        <taxon>Pteriomorphia</taxon>
        <taxon>Mytilida</taxon>
        <taxon>Mytiloidea</taxon>
        <taxon>Mytilidae</taxon>
        <taxon>Mytilinae</taxon>
        <taxon>Mytilus</taxon>
    </lineage>
</organism>
<feature type="compositionally biased region" description="Basic and acidic residues" evidence="1">
    <location>
        <begin position="35"/>
        <end position="46"/>
    </location>
</feature>
<gene>
    <name evidence="2" type="ORF">MCOR_51347</name>
</gene>
<sequence>MKGGDSDDTYSKTPLNIKKRRRRKSSRPSPSSQVVDKRQRTNRETSSESESGVTDSDSERPDYNASEKDKMSVSSDVLHKVSLTDGDIVRIAETVRQFVKDDIAKTVERVVNEKQKHLLDRISEIEEKQCKLESTLTIKTNQLNELHVKNTKLQQKVDALEQHSRKGLLRFSGVPFSRGDNTTENVVDLVKQTGVNINVEDINVSHRTGKYKENEPRQIIAKFQKHDVKVEILKSAKKLRETPGLQNICINQDLTKTQDEIAFKARAYVRNHRLKATWVIDGKIIVTGKDNTKYVVTRMYDLNDHVFPIR</sequence>
<proteinExistence type="predicted"/>
<dbReference type="AlphaFoldDB" id="A0A6J8EH34"/>
<keyword evidence="3" id="KW-1185">Reference proteome</keyword>
<dbReference type="Gene3D" id="3.30.70.1820">
    <property type="entry name" value="L1 transposable element, RRM domain"/>
    <property type="match status" value="1"/>
</dbReference>
<name>A0A6J8EH34_MYTCO</name>
<dbReference type="Proteomes" id="UP000507470">
    <property type="component" value="Unassembled WGS sequence"/>
</dbReference>
<accession>A0A6J8EH34</accession>
<evidence type="ECO:0000256" key="1">
    <source>
        <dbReference type="SAM" id="MobiDB-lite"/>
    </source>
</evidence>
<dbReference type="EMBL" id="CACVKT020008964">
    <property type="protein sequence ID" value="CAC5418955.1"/>
    <property type="molecule type" value="Genomic_DNA"/>
</dbReference>
<dbReference type="OrthoDB" id="6062651at2759"/>
<evidence type="ECO:0000313" key="2">
    <source>
        <dbReference type="EMBL" id="CAC5418955.1"/>
    </source>
</evidence>
<evidence type="ECO:0000313" key="3">
    <source>
        <dbReference type="Proteomes" id="UP000507470"/>
    </source>
</evidence>